<dbReference type="InterPro" id="IPR011009">
    <property type="entry name" value="Kinase-like_dom_sf"/>
</dbReference>
<dbReference type="PANTHER" id="PTHR21310:SF37">
    <property type="entry name" value="AMINOGLYCOSIDE PHOSPHOTRANSFERASE DOMAIN-CONTAINING PROTEIN"/>
    <property type="match status" value="1"/>
</dbReference>
<dbReference type="Gene3D" id="3.30.200.20">
    <property type="entry name" value="Phosphorylase Kinase, domain 1"/>
    <property type="match status" value="1"/>
</dbReference>
<evidence type="ECO:0000259" key="1">
    <source>
        <dbReference type="Pfam" id="PF01636"/>
    </source>
</evidence>
<dbReference type="Pfam" id="PF01636">
    <property type="entry name" value="APH"/>
    <property type="match status" value="1"/>
</dbReference>
<dbReference type="SUPFAM" id="SSF56112">
    <property type="entry name" value="Protein kinase-like (PK-like)"/>
    <property type="match status" value="1"/>
</dbReference>
<dbReference type="EMBL" id="CM002799">
    <property type="protein sequence ID" value="KZN89695.1"/>
    <property type="molecule type" value="Genomic_DNA"/>
</dbReference>
<protein>
    <recommendedName>
        <fullName evidence="1">Aminoglycoside phosphotransferase domain-containing protein</fullName>
    </recommendedName>
</protein>
<reference evidence="2" key="1">
    <citation type="journal article" date="2014" name="Genome Announc.">
        <title>Complete sequencing and chromosome-scale genome assembly of the industrial progenitor strain P2niaD18 from the penicillin producer Penicillium chrysogenum.</title>
        <authorList>
            <person name="Specht T."/>
            <person name="Dahlmann T.A."/>
            <person name="Zadra I."/>
            <person name="Kurnsteiner H."/>
            <person name="Kuck U."/>
        </authorList>
    </citation>
    <scope>NUCLEOTIDE SEQUENCE [LARGE SCALE GENOMIC DNA]</scope>
    <source>
        <strain evidence="2">P2niaD18</strain>
    </source>
</reference>
<gene>
    <name evidence="2" type="ORF">EN45_082840</name>
    <name evidence="3" type="ORF">EN45_083220</name>
</gene>
<accession>A0A167UUJ0</accession>
<sequence length="464" mass="53075">MAQKTSPLKTLFDELEETNGDDECKAWLNRAFDSKAELAVFVAGRREGGGTGKYVGFPKGSFNISFRFSFGDGRPDVIIRFPKPGHTATAYRDEKTVNEVQVMEYLRQNTDIPIPRVHSWGLLAESPQHLGPFIIMDYVNGTLLSTILKQPDQDGMVLSPNIDDTTLDKIYYQVAYYIVQLSQLSFASIGAISKDDASSAWHVTGRPLTYNMNELVTVAGYPDDQFPTAPFDRASDYLRSVANEHLIHLWTQRNLADDAEIAQERFIARHRFAQLISKYYPEDCKLFIPFCDDMRPSNMLINPETLQITAVLDFEFTNAMPAEFTYDPPWWLLLSGPEVWLERCAMDEFVTLYKPRMEQFLRALERVETEMALEVKQPGGLSLSTRMRDSWTTGRFWFDYAARKSFDVDTIYWAALHKDGAGIELLDDKARAEMEPFTQIKMEQLKAYEEECTARFSSGDVEDM</sequence>
<dbReference type="AlphaFoldDB" id="A0A167UUJ0"/>
<dbReference type="Proteomes" id="UP000076449">
    <property type="component" value="Chromosome II"/>
</dbReference>
<dbReference type="EMBL" id="CM002799">
    <property type="protein sequence ID" value="KZN89664.1"/>
    <property type="molecule type" value="Genomic_DNA"/>
</dbReference>
<name>A0A167UUJ0_PENCH</name>
<proteinExistence type="predicted"/>
<dbReference type="InterPro" id="IPR051678">
    <property type="entry name" value="AGP_Transferase"/>
</dbReference>
<evidence type="ECO:0000313" key="3">
    <source>
        <dbReference type="EMBL" id="KZN89695.1"/>
    </source>
</evidence>
<feature type="domain" description="Aminoglycoside phosphotransferase" evidence="1">
    <location>
        <begin position="67"/>
        <end position="327"/>
    </location>
</feature>
<evidence type="ECO:0000313" key="2">
    <source>
        <dbReference type="EMBL" id="KZN89664.1"/>
    </source>
</evidence>
<dbReference type="PANTHER" id="PTHR21310">
    <property type="entry name" value="AMINOGLYCOSIDE PHOSPHOTRANSFERASE-RELATED-RELATED"/>
    <property type="match status" value="1"/>
</dbReference>
<dbReference type="InterPro" id="IPR002575">
    <property type="entry name" value="Aminoglycoside_PTrfase"/>
</dbReference>
<organism evidence="2">
    <name type="scientific">Penicillium chrysogenum</name>
    <name type="common">Penicillium notatum</name>
    <dbReference type="NCBI Taxonomy" id="5076"/>
    <lineage>
        <taxon>Eukaryota</taxon>
        <taxon>Fungi</taxon>
        <taxon>Dikarya</taxon>
        <taxon>Ascomycota</taxon>
        <taxon>Pezizomycotina</taxon>
        <taxon>Eurotiomycetes</taxon>
        <taxon>Eurotiomycetidae</taxon>
        <taxon>Eurotiales</taxon>
        <taxon>Aspergillaceae</taxon>
        <taxon>Penicillium</taxon>
        <taxon>Penicillium chrysogenum species complex</taxon>
    </lineage>
</organism>